<reference evidence="1" key="1">
    <citation type="submission" date="2024-05" db="EMBL/GenBank/DDBJ databases">
        <title>Metabacillus sp. nov., isolated from the rhizosphere soil of tomato plants.</title>
        <authorList>
            <person name="Ma R."/>
        </authorList>
    </citation>
    <scope>NUCLEOTIDE SEQUENCE</scope>
    <source>
        <strain evidence="1">DBTR6</strain>
    </source>
</reference>
<name>A0ABS7UY53_9BACI</name>
<accession>A0ABS7UY53</accession>
<organism evidence="1 2">
    <name type="scientific">Metabacillus rhizolycopersici</name>
    <dbReference type="NCBI Taxonomy" id="2875709"/>
    <lineage>
        <taxon>Bacteria</taxon>
        <taxon>Bacillati</taxon>
        <taxon>Bacillota</taxon>
        <taxon>Bacilli</taxon>
        <taxon>Bacillales</taxon>
        <taxon>Bacillaceae</taxon>
        <taxon>Metabacillus</taxon>
    </lineage>
</organism>
<dbReference type="RefSeq" id="WP_224141676.1">
    <property type="nucleotide sequence ID" value="NZ_JAIQUM010000095.1"/>
</dbReference>
<gene>
    <name evidence="1" type="ORF">K9V48_24230</name>
</gene>
<dbReference type="Proteomes" id="UP001165287">
    <property type="component" value="Unassembled WGS sequence"/>
</dbReference>
<comment type="caution">
    <text evidence="1">The sequence shown here is derived from an EMBL/GenBank/DDBJ whole genome shotgun (WGS) entry which is preliminary data.</text>
</comment>
<proteinExistence type="predicted"/>
<sequence>MKKTYGIFRNKVYKLDVYSSQQLELNSNNPNDKINGFTEYIDVLGNKHNDLLVKSVNVDELELAYDIQINAIFKGEEFETYAIGRFSLEQNEISLFSMHGEDVEKYGFHKQEQFVFKKEVSLDDIEALVEMKKPILKFKGIAEERTIIPKNEIAEYIKNLD</sequence>
<keyword evidence="2" id="KW-1185">Reference proteome</keyword>
<protein>
    <submittedName>
        <fullName evidence="1">Uncharacterized protein</fullName>
    </submittedName>
</protein>
<dbReference type="EMBL" id="JAIQUM010000095">
    <property type="protein sequence ID" value="MBZ5753246.1"/>
    <property type="molecule type" value="Genomic_DNA"/>
</dbReference>
<evidence type="ECO:0000313" key="1">
    <source>
        <dbReference type="EMBL" id="MBZ5753246.1"/>
    </source>
</evidence>
<evidence type="ECO:0000313" key="2">
    <source>
        <dbReference type="Proteomes" id="UP001165287"/>
    </source>
</evidence>